<sequence>MQDAQQQLLTAQTESASIAKAKAMMEVETLRIDQRIEILNNIATQATLLAGSSISFLGGESLESVDDVMDLYTILHNTIKFMYVGSGALALVSSLWVIVISSHLIALSRDASLRKNILKASRMLDLGLKDVRAMHFAAMFFLLFACLNGALLNMEVHISMVATAIFITFGYQVVCRMNYTSLLFYGEVELDVYEISAIGSVMDIFRAWLTPMYPSNRSRVGQMWNRLDEIHAHDHLKDDLTFNGKRPAPKITSISQTPILEAFLSRSDDAPRTVSSPSSVLRATPREASPPSSAAHRQRPTVQLPLLPE</sequence>
<accession>A0A0M0JLS7</accession>
<keyword evidence="2" id="KW-1133">Transmembrane helix</keyword>
<evidence type="ECO:0000313" key="4">
    <source>
        <dbReference type="Proteomes" id="UP000037460"/>
    </source>
</evidence>
<feature type="region of interest" description="Disordered" evidence="1">
    <location>
        <begin position="268"/>
        <end position="309"/>
    </location>
</feature>
<name>A0A0M0JLS7_9EUKA</name>
<feature type="transmembrane region" description="Helical" evidence="2">
    <location>
        <begin position="131"/>
        <end position="150"/>
    </location>
</feature>
<feature type="transmembrane region" description="Helical" evidence="2">
    <location>
        <begin position="81"/>
        <end position="107"/>
    </location>
</feature>
<keyword evidence="2" id="KW-0812">Transmembrane</keyword>
<comment type="caution">
    <text evidence="3">The sequence shown here is derived from an EMBL/GenBank/DDBJ whole genome shotgun (WGS) entry which is preliminary data.</text>
</comment>
<protein>
    <submittedName>
        <fullName evidence="3">Uncharacterized protein</fullName>
    </submittedName>
</protein>
<gene>
    <name evidence="3" type="ORF">Ctob_009314</name>
</gene>
<organism evidence="3 4">
    <name type="scientific">Chrysochromulina tobinii</name>
    <dbReference type="NCBI Taxonomy" id="1460289"/>
    <lineage>
        <taxon>Eukaryota</taxon>
        <taxon>Haptista</taxon>
        <taxon>Haptophyta</taxon>
        <taxon>Prymnesiophyceae</taxon>
        <taxon>Prymnesiales</taxon>
        <taxon>Chrysochromulinaceae</taxon>
        <taxon>Chrysochromulina</taxon>
    </lineage>
</organism>
<keyword evidence="4" id="KW-1185">Reference proteome</keyword>
<evidence type="ECO:0000313" key="3">
    <source>
        <dbReference type="EMBL" id="KOO27514.1"/>
    </source>
</evidence>
<dbReference type="Proteomes" id="UP000037460">
    <property type="component" value="Unassembled WGS sequence"/>
</dbReference>
<keyword evidence="2" id="KW-0472">Membrane</keyword>
<dbReference type="EMBL" id="JWZX01002706">
    <property type="protein sequence ID" value="KOO27514.1"/>
    <property type="molecule type" value="Genomic_DNA"/>
</dbReference>
<dbReference type="OrthoDB" id="10684082at2759"/>
<feature type="transmembrane region" description="Helical" evidence="2">
    <location>
        <begin position="156"/>
        <end position="174"/>
    </location>
</feature>
<proteinExistence type="predicted"/>
<reference evidence="4" key="1">
    <citation type="journal article" date="2015" name="PLoS Genet.">
        <title>Genome Sequence and Transcriptome Analyses of Chrysochromulina tobin: Metabolic Tools for Enhanced Algal Fitness in the Prominent Order Prymnesiales (Haptophyceae).</title>
        <authorList>
            <person name="Hovde B.T."/>
            <person name="Deodato C.R."/>
            <person name="Hunsperger H.M."/>
            <person name="Ryken S.A."/>
            <person name="Yost W."/>
            <person name="Jha R.K."/>
            <person name="Patterson J."/>
            <person name="Monnat R.J. Jr."/>
            <person name="Barlow S.B."/>
            <person name="Starkenburg S.R."/>
            <person name="Cattolico R.A."/>
        </authorList>
    </citation>
    <scope>NUCLEOTIDE SEQUENCE</scope>
    <source>
        <strain evidence="4">CCMP291</strain>
    </source>
</reference>
<dbReference type="AlphaFoldDB" id="A0A0M0JLS7"/>
<evidence type="ECO:0000256" key="2">
    <source>
        <dbReference type="SAM" id="Phobius"/>
    </source>
</evidence>
<evidence type="ECO:0000256" key="1">
    <source>
        <dbReference type="SAM" id="MobiDB-lite"/>
    </source>
</evidence>